<proteinExistence type="predicted"/>
<keyword evidence="4" id="KW-1185">Reference proteome</keyword>
<comment type="caution">
    <text evidence="3">The sequence shown here is derived from an EMBL/GenBank/DDBJ whole genome shotgun (WGS) entry which is preliminary data.</text>
</comment>
<feature type="compositionally biased region" description="Low complexity" evidence="1">
    <location>
        <begin position="25"/>
        <end position="42"/>
    </location>
</feature>
<evidence type="ECO:0000256" key="1">
    <source>
        <dbReference type="SAM" id="MobiDB-lite"/>
    </source>
</evidence>
<dbReference type="Gene3D" id="3.30.565.40">
    <property type="entry name" value="Fervidobacterium nodosum Rt17-B1 like"/>
    <property type="match status" value="1"/>
</dbReference>
<feature type="region of interest" description="Disordered" evidence="1">
    <location>
        <begin position="25"/>
        <end position="55"/>
    </location>
</feature>
<feature type="chain" id="PRO_5047536495" evidence="2">
    <location>
        <begin position="22"/>
        <end position="258"/>
    </location>
</feature>
<reference evidence="3 4" key="1">
    <citation type="submission" date="2024-03" db="EMBL/GenBank/DDBJ databases">
        <title>Human intestinal bacterial collection.</title>
        <authorList>
            <person name="Pauvert C."/>
            <person name="Hitch T.C.A."/>
            <person name="Clavel T."/>
        </authorList>
    </citation>
    <scope>NUCLEOTIDE SEQUENCE [LARGE SCALE GENOMIC DNA]</scope>
    <source>
        <strain evidence="3 4">CLA-AP-H29</strain>
    </source>
</reference>
<accession>A0ABV1EA74</accession>
<sequence length="258" mass="27407">MKRLCLPLFLALILVLSACGAAGQAPSAGQSGPAPSQAAQSPTPSPDPAGSPEEVGAAGYTVERQDRSVLNSDGTTALSWYCDLVQLTGDTEEAQAVNDSLSAHCDEFFVKDVGDVPLNKDHAMVWRNTAEATVTENEGGLFSVRMDTDWYMGGVYNSNSLGYTYDLATGEELGLADLTGQDPDALAATLRELVKAYMAGQPEAGWWDDAADIVDSRSLEDMIFWVDGGEIVLCFPTYELTIGAYGPVIIPTGVMAEH</sequence>
<keyword evidence="2" id="KW-0732">Signal</keyword>
<feature type="signal peptide" evidence="2">
    <location>
        <begin position="1"/>
        <end position="21"/>
    </location>
</feature>
<dbReference type="EMBL" id="JBBMFK010000020">
    <property type="protein sequence ID" value="MEQ2444171.1"/>
    <property type="molecule type" value="Genomic_DNA"/>
</dbReference>
<gene>
    <name evidence="3" type="ORF">WMO64_11925</name>
</gene>
<dbReference type="PROSITE" id="PS51257">
    <property type="entry name" value="PROKAR_LIPOPROTEIN"/>
    <property type="match status" value="1"/>
</dbReference>
<evidence type="ECO:0000256" key="2">
    <source>
        <dbReference type="SAM" id="SignalP"/>
    </source>
</evidence>
<dbReference type="Proteomes" id="UP001464378">
    <property type="component" value="Unassembled WGS sequence"/>
</dbReference>
<evidence type="ECO:0000313" key="3">
    <source>
        <dbReference type="EMBL" id="MEQ2444171.1"/>
    </source>
</evidence>
<organism evidence="3 4">
    <name type="scientific">Pseudoflavonifractor intestinihominis</name>
    <dbReference type="NCBI Taxonomy" id="3133171"/>
    <lineage>
        <taxon>Bacteria</taxon>
        <taxon>Bacillati</taxon>
        <taxon>Bacillota</taxon>
        <taxon>Clostridia</taxon>
        <taxon>Eubacteriales</taxon>
        <taxon>Oscillospiraceae</taxon>
        <taxon>Pseudoflavonifractor</taxon>
    </lineage>
</organism>
<dbReference type="RefSeq" id="WP_349232131.1">
    <property type="nucleotide sequence ID" value="NZ_JBBMFK010000020.1"/>
</dbReference>
<name>A0ABV1EA74_9FIRM</name>
<protein>
    <submittedName>
        <fullName evidence="3">RsiV family protein</fullName>
    </submittedName>
</protein>
<evidence type="ECO:0000313" key="4">
    <source>
        <dbReference type="Proteomes" id="UP001464378"/>
    </source>
</evidence>